<proteinExistence type="predicted"/>
<reference evidence="1 2" key="1">
    <citation type="submission" date="2021-05" db="EMBL/GenBank/DDBJ databases">
        <title>Genetic and Functional Diversity in Clade A Lucinid endosymbionts from the Bahamas.</title>
        <authorList>
            <person name="Giani N.M."/>
            <person name="Engel A.S."/>
            <person name="Campbell B.J."/>
        </authorList>
    </citation>
    <scope>NUCLEOTIDE SEQUENCE [LARGE SCALE GENOMIC DNA]</scope>
    <source>
        <strain evidence="1">LUC16012Gg_MoonRockCtena</strain>
    </source>
</reference>
<comment type="caution">
    <text evidence="1">The sequence shown here is derived from an EMBL/GenBank/DDBJ whole genome shotgun (WGS) entry which is preliminary data.</text>
</comment>
<gene>
    <name evidence="1" type="ORF">KME65_03460</name>
</gene>
<dbReference type="EMBL" id="JAHHGM010000002">
    <property type="protein sequence ID" value="MBT2988000.1"/>
    <property type="molecule type" value="Genomic_DNA"/>
</dbReference>
<dbReference type="AlphaFoldDB" id="A0A944M6E5"/>
<name>A0A944M6E5_9GAMM</name>
<dbReference type="Pfam" id="PF05954">
    <property type="entry name" value="Phage_GPD"/>
    <property type="match status" value="1"/>
</dbReference>
<dbReference type="SUPFAM" id="SSF69279">
    <property type="entry name" value="Phage tail proteins"/>
    <property type="match status" value="1"/>
</dbReference>
<accession>A0A944M6E5</accession>
<sequence>MSGGLKSERLILHGRPRFALDGADEVRLNEDLIRLEVRADEETPACLEAVFKNWGQSRAGSGPNYLYFDNEILELGRSLRVLAGDADNEAALFSGQITAIEGIYPESRAPEVRVCAEDRLQWLRMTQRSRLFEDAGDQEIAQRLADDAGMRADSEAEGPRHVELLQVNQSELDLLRERARAVDGRIAEEEGVLQFRPRREEATEPVLLTRQNELLNVAVCADLAHQCSEVRVHGWSVADKAAIHESAGVDTVRGEADNNGRLGAEILDEIQAGLSEELHLEAPASAEEALKLAETRIKRRARRFVIARGVTAGTPGLSVGDRVDLVDLGDLFAGIYYLTAVRHTFDMRDGLRTWFTGERNDLGGRS</sequence>
<evidence type="ECO:0000313" key="2">
    <source>
        <dbReference type="Proteomes" id="UP000770889"/>
    </source>
</evidence>
<organism evidence="1 2">
    <name type="scientific">Candidatus Thiodiazotropha taylori</name>
    <dbReference type="NCBI Taxonomy" id="2792791"/>
    <lineage>
        <taxon>Bacteria</taxon>
        <taxon>Pseudomonadati</taxon>
        <taxon>Pseudomonadota</taxon>
        <taxon>Gammaproteobacteria</taxon>
        <taxon>Chromatiales</taxon>
        <taxon>Sedimenticolaceae</taxon>
        <taxon>Candidatus Thiodiazotropha</taxon>
    </lineage>
</organism>
<evidence type="ECO:0000313" key="1">
    <source>
        <dbReference type="EMBL" id="MBT2988000.1"/>
    </source>
</evidence>
<protein>
    <submittedName>
        <fullName evidence="1">Phage late control D family protein</fullName>
    </submittedName>
</protein>
<dbReference type="Proteomes" id="UP000770889">
    <property type="component" value="Unassembled WGS sequence"/>
</dbReference>